<evidence type="ECO:0000256" key="2">
    <source>
        <dbReference type="SAM" id="Phobius"/>
    </source>
</evidence>
<accession>A0A5B9W7P1</accession>
<proteinExistence type="predicted"/>
<keyword evidence="2" id="KW-1133">Transmembrane helix</keyword>
<keyword evidence="2" id="KW-0812">Transmembrane</keyword>
<dbReference type="Proteomes" id="UP000324233">
    <property type="component" value="Chromosome"/>
</dbReference>
<feature type="region of interest" description="Disordered" evidence="1">
    <location>
        <begin position="130"/>
        <end position="161"/>
    </location>
</feature>
<feature type="transmembrane region" description="Helical" evidence="2">
    <location>
        <begin position="104"/>
        <end position="124"/>
    </location>
</feature>
<evidence type="ECO:0000313" key="4">
    <source>
        <dbReference type="Proteomes" id="UP000324233"/>
    </source>
</evidence>
<protein>
    <submittedName>
        <fullName evidence="3">Uncharacterized protein</fullName>
    </submittedName>
</protein>
<gene>
    <name evidence="3" type="ORF">OJF2_44970</name>
</gene>
<dbReference type="EMBL" id="CP042997">
    <property type="protein sequence ID" value="QEH35940.1"/>
    <property type="molecule type" value="Genomic_DNA"/>
</dbReference>
<evidence type="ECO:0000313" key="3">
    <source>
        <dbReference type="EMBL" id="QEH35940.1"/>
    </source>
</evidence>
<name>A0A5B9W7P1_9BACT</name>
<evidence type="ECO:0000256" key="1">
    <source>
        <dbReference type="SAM" id="MobiDB-lite"/>
    </source>
</evidence>
<dbReference type="KEGG" id="agv:OJF2_44970"/>
<feature type="transmembrane region" description="Helical" evidence="2">
    <location>
        <begin position="23"/>
        <end position="41"/>
    </location>
</feature>
<dbReference type="RefSeq" id="WP_148595678.1">
    <property type="nucleotide sequence ID" value="NZ_CP042997.1"/>
</dbReference>
<feature type="transmembrane region" description="Helical" evidence="2">
    <location>
        <begin position="61"/>
        <end position="83"/>
    </location>
</feature>
<sequence length="161" mass="16535">MEQGEAENPSQPGTPFDADGPPAILVILVALPISALGGVASELAGMGATKEVTAASCTVHAIGAMACSLIVLVTIFLIGRLHVFSYIMGMVQGMLMTNREVRPATWIVGALIGGLMLGLISRYWPPVDLPDSGPETSDPDAEAGRSIASSSSIAGQQDDDA</sequence>
<reference evidence="3 4" key="1">
    <citation type="submission" date="2019-08" db="EMBL/GenBank/DDBJ databases">
        <title>Deep-cultivation of Planctomycetes and their phenomic and genomic characterization uncovers novel biology.</title>
        <authorList>
            <person name="Wiegand S."/>
            <person name="Jogler M."/>
            <person name="Boedeker C."/>
            <person name="Pinto D."/>
            <person name="Vollmers J."/>
            <person name="Rivas-Marin E."/>
            <person name="Kohn T."/>
            <person name="Peeters S.H."/>
            <person name="Heuer A."/>
            <person name="Rast P."/>
            <person name="Oberbeckmann S."/>
            <person name="Bunk B."/>
            <person name="Jeske O."/>
            <person name="Meyerdierks A."/>
            <person name="Storesund J.E."/>
            <person name="Kallscheuer N."/>
            <person name="Luecker S."/>
            <person name="Lage O.M."/>
            <person name="Pohl T."/>
            <person name="Merkel B.J."/>
            <person name="Hornburger P."/>
            <person name="Mueller R.-W."/>
            <person name="Bruemmer F."/>
            <person name="Labrenz M."/>
            <person name="Spormann A.M."/>
            <person name="Op den Camp H."/>
            <person name="Overmann J."/>
            <person name="Amann R."/>
            <person name="Jetten M.S.M."/>
            <person name="Mascher T."/>
            <person name="Medema M.H."/>
            <person name="Devos D.P."/>
            <person name="Kaster A.-K."/>
            <person name="Ovreas L."/>
            <person name="Rohde M."/>
            <person name="Galperin M.Y."/>
            <person name="Jogler C."/>
        </authorList>
    </citation>
    <scope>NUCLEOTIDE SEQUENCE [LARGE SCALE GENOMIC DNA]</scope>
    <source>
        <strain evidence="3 4">OJF2</strain>
    </source>
</reference>
<keyword evidence="4" id="KW-1185">Reference proteome</keyword>
<organism evidence="3 4">
    <name type="scientific">Aquisphaera giovannonii</name>
    <dbReference type="NCBI Taxonomy" id="406548"/>
    <lineage>
        <taxon>Bacteria</taxon>
        <taxon>Pseudomonadati</taxon>
        <taxon>Planctomycetota</taxon>
        <taxon>Planctomycetia</taxon>
        <taxon>Isosphaerales</taxon>
        <taxon>Isosphaeraceae</taxon>
        <taxon>Aquisphaera</taxon>
    </lineage>
</organism>
<keyword evidence="2" id="KW-0472">Membrane</keyword>
<dbReference type="AlphaFoldDB" id="A0A5B9W7P1"/>